<sequence length="120" mass="13923">MYHLTRSVSDRVSCDLVGPSLGKANAFVTSFRSNFEAAPEPCGEFFRMLKNEPAKDDIKDKEEEKKKRKERKRKEKLKLIEKFFEDLYSFHNIVENKLMKLVASEIRKENHVPLSSSGSL</sequence>
<name>A0A194QDR4_PAPXU</name>
<evidence type="ECO:0000313" key="2">
    <source>
        <dbReference type="EMBL" id="KPJ01596.1"/>
    </source>
</evidence>
<reference evidence="2 3" key="1">
    <citation type="journal article" date="2015" name="Nat. Commun.">
        <title>Outbred genome sequencing and CRISPR/Cas9 gene editing in butterflies.</title>
        <authorList>
            <person name="Li X."/>
            <person name="Fan D."/>
            <person name="Zhang W."/>
            <person name="Liu G."/>
            <person name="Zhang L."/>
            <person name="Zhao L."/>
            <person name="Fang X."/>
            <person name="Chen L."/>
            <person name="Dong Y."/>
            <person name="Chen Y."/>
            <person name="Ding Y."/>
            <person name="Zhao R."/>
            <person name="Feng M."/>
            <person name="Zhu Y."/>
            <person name="Feng Y."/>
            <person name="Jiang X."/>
            <person name="Zhu D."/>
            <person name="Xiang H."/>
            <person name="Feng X."/>
            <person name="Li S."/>
            <person name="Wang J."/>
            <person name="Zhang G."/>
            <person name="Kronforst M.R."/>
            <person name="Wang W."/>
        </authorList>
    </citation>
    <scope>NUCLEOTIDE SEQUENCE [LARGE SCALE GENOMIC DNA]</scope>
    <source>
        <strain evidence="2">Ya'a_city_454_Px</strain>
        <tissue evidence="2">Whole body</tissue>
    </source>
</reference>
<proteinExistence type="predicted"/>
<dbReference type="AlphaFoldDB" id="A0A194QDR4"/>
<organism evidence="2 3">
    <name type="scientific">Papilio xuthus</name>
    <name type="common">Asian swallowtail butterfly</name>
    <dbReference type="NCBI Taxonomy" id="66420"/>
    <lineage>
        <taxon>Eukaryota</taxon>
        <taxon>Metazoa</taxon>
        <taxon>Ecdysozoa</taxon>
        <taxon>Arthropoda</taxon>
        <taxon>Hexapoda</taxon>
        <taxon>Insecta</taxon>
        <taxon>Pterygota</taxon>
        <taxon>Neoptera</taxon>
        <taxon>Endopterygota</taxon>
        <taxon>Lepidoptera</taxon>
        <taxon>Glossata</taxon>
        <taxon>Ditrysia</taxon>
        <taxon>Papilionoidea</taxon>
        <taxon>Papilionidae</taxon>
        <taxon>Papilioninae</taxon>
        <taxon>Papilio</taxon>
    </lineage>
</organism>
<dbReference type="EMBL" id="KQ459324">
    <property type="protein sequence ID" value="KPJ01596.1"/>
    <property type="molecule type" value="Genomic_DNA"/>
</dbReference>
<feature type="coiled-coil region" evidence="1">
    <location>
        <begin position="55"/>
        <end position="82"/>
    </location>
</feature>
<evidence type="ECO:0000313" key="3">
    <source>
        <dbReference type="Proteomes" id="UP000053268"/>
    </source>
</evidence>
<evidence type="ECO:0000256" key="1">
    <source>
        <dbReference type="SAM" id="Coils"/>
    </source>
</evidence>
<gene>
    <name evidence="2" type="ORF">RR46_08633</name>
</gene>
<dbReference type="Proteomes" id="UP000053268">
    <property type="component" value="Unassembled WGS sequence"/>
</dbReference>
<keyword evidence="3" id="KW-1185">Reference proteome</keyword>
<keyword evidence="1" id="KW-0175">Coiled coil</keyword>
<protein>
    <submittedName>
        <fullName evidence="2">Uncharacterized protein</fullName>
    </submittedName>
</protein>
<accession>A0A194QDR4</accession>